<organism evidence="2 3">
    <name type="scientific">Apiospora rasikravindrae</name>
    <dbReference type="NCBI Taxonomy" id="990691"/>
    <lineage>
        <taxon>Eukaryota</taxon>
        <taxon>Fungi</taxon>
        <taxon>Dikarya</taxon>
        <taxon>Ascomycota</taxon>
        <taxon>Pezizomycotina</taxon>
        <taxon>Sordariomycetes</taxon>
        <taxon>Xylariomycetidae</taxon>
        <taxon>Amphisphaeriales</taxon>
        <taxon>Apiosporaceae</taxon>
        <taxon>Apiospora</taxon>
    </lineage>
</organism>
<evidence type="ECO:0000313" key="2">
    <source>
        <dbReference type="EMBL" id="KAK8044901.1"/>
    </source>
</evidence>
<sequence length="265" mass="29484">MPAVTLLSKPDAVLAYEMLPGDAASSLLVIFLNGLGLPQSAWKPTIELFQQQSTVSPKPWLLTYDRYGQGGSSRDPRESWPTKDPGYAHTLDDVSHHCRGDPLPRLQPRQHQLRDHLAESEGPVLQPRADDTPGTTLEVYQAAYTKMCMSFSGHAKNVEGFDRRDIKDMLPDPSSPKLKGPKDWPEKGPWITVVGHELEQFSQEEWSLLKVPIGMAAMYTQPAKGPLIAPKSGHFIQKDNPLFVAKELQDLVEKVEASSAERVPR</sequence>
<reference evidence="2 3" key="1">
    <citation type="submission" date="2023-01" db="EMBL/GenBank/DDBJ databases">
        <title>Analysis of 21 Apiospora genomes using comparative genomics revels a genus with tremendous synthesis potential of carbohydrate active enzymes and secondary metabolites.</title>
        <authorList>
            <person name="Sorensen T."/>
        </authorList>
    </citation>
    <scope>NUCLEOTIDE SEQUENCE [LARGE SCALE GENOMIC DNA]</scope>
    <source>
        <strain evidence="2 3">CBS 33761</strain>
    </source>
</reference>
<comment type="caution">
    <text evidence="2">The sequence shown here is derived from an EMBL/GenBank/DDBJ whole genome shotgun (WGS) entry which is preliminary data.</text>
</comment>
<accession>A0ABR1TG05</accession>
<protein>
    <submittedName>
        <fullName evidence="2">Alpha/beta-Hydrolase</fullName>
    </submittedName>
</protein>
<keyword evidence="3" id="KW-1185">Reference proteome</keyword>
<dbReference type="EMBL" id="JAQQWK010000003">
    <property type="protein sequence ID" value="KAK8044901.1"/>
    <property type="molecule type" value="Genomic_DNA"/>
</dbReference>
<evidence type="ECO:0000256" key="1">
    <source>
        <dbReference type="SAM" id="MobiDB-lite"/>
    </source>
</evidence>
<gene>
    <name evidence="2" type="ORF">PG993_004925</name>
</gene>
<name>A0ABR1TG05_9PEZI</name>
<dbReference type="Proteomes" id="UP001444661">
    <property type="component" value="Unassembled WGS sequence"/>
</dbReference>
<feature type="compositionally biased region" description="Basic and acidic residues" evidence="1">
    <location>
        <begin position="90"/>
        <end position="102"/>
    </location>
</feature>
<proteinExistence type="predicted"/>
<feature type="region of interest" description="Disordered" evidence="1">
    <location>
        <begin position="66"/>
        <end position="133"/>
    </location>
</feature>
<evidence type="ECO:0000313" key="3">
    <source>
        <dbReference type="Proteomes" id="UP001444661"/>
    </source>
</evidence>